<accession>A0AAV6HG95</accession>
<feature type="chain" id="PRO_5043484676" description="Chemokine interleukin-8-like domain-containing protein" evidence="2">
    <location>
        <begin position="30"/>
        <end position="111"/>
    </location>
</feature>
<proteinExistence type="predicted"/>
<evidence type="ECO:0000313" key="5">
    <source>
        <dbReference type="Proteomes" id="UP000823561"/>
    </source>
</evidence>
<dbReference type="AlphaFoldDB" id="A0AAV6HG95"/>
<organism evidence="4 5">
    <name type="scientific">Alosa alosa</name>
    <name type="common">allis shad</name>
    <dbReference type="NCBI Taxonomy" id="278164"/>
    <lineage>
        <taxon>Eukaryota</taxon>
        <taxon>Metazoa</taxon>
        <taxon>Chordata</taxon>
        <taxon>Craniata</taxon>
        <taxon>Vertebrata</taxon>
        <taxon>Euteleostomi</taxon>
        <taxon>Actinopterygii</taxon>
        <taxon>Neopterygii</taxon>
        <taxon>Teleostei</taxon>
        <taxon>Clupei</taxon>
        <taxon>Clupeiformes</taxon>
        <taxon>Clupeoidei</taxon>
        <taxon>Clupeidae</taxon>
        <taxon>Alosa</taxon>
    </lineage>
</organism>
<evidence type="ECO:0000313" key="4">
    <source>
        <dbReference type="EMBL" id="KAG5286105.1"/>
    </source>
</evidence>
<dbReference type="InterPro" id="IPR001811">
    <property type="entry name" value="Chemokine_IL8-like_dom"/>
</dbReference>
<dbReference type="Gene3D" id="2.40.50.40">
    <property type="match status" value="1"/>
</dbReference>
<dbReference type="EMBL" id="JADWDJ010000001">
    <property type="protein sequence ID" value="KAG5286105.1"/>
    <property type="molecule type" value="Genomic_DNA"/>
</dbReference>
<reference evidence="4 5" key="1">
    <citation type="submission" date="2020-10" db="EMBL/GenBank/DDBJ databases">
        <title>Chromosome-scale genome assembly of the Allis shad, Alosa alosa.</title>
        <authorList>
            <person name="Margot Z."/>
            <person name="Christophe K."/>
            <person name="Cabau C."/>
            <person name="Louis A."/>
            <person name="Berthelot C."/>
            <person name="Parey E."/>
            <person name="Roest Crollius H."/>
            <person name="Montfort J."/>
            <person name="Robinson-Rechavi M."/>
            <person name="Bucao C."/>
            <person name="Bouchez O."/>
            <person name="Gislard M."/>
            <person name="Lluch J."/>
            <person name="Milhes M."/>
            <person name="Lampietro C."/>
            <person name="Lopez Roques C."/>
            <person name="Donnadieu C."/>
            <person name="Braasch I."/>
            <person name="Desvignes T."/>
            <person name="Postlethwait J."/>
            <person name="Bobe J."/>
            <person name="Guiguen Y."/>
        </authorList>
    </citation>
    <scope>NUCLEOTIDE SEQUENCE [LARGE SCALE GENOMIC DNA]</scope>
    <source>
        <strain evidence="4">M-15738</strain>
        <tissue evidence="4">Blood</tissue>
    </source>
</reference>
<protein>
    <recommendedName>
        <fullName evidence="3">Chemokine interleukin-8-like domain-containing protein</fullName>
    </recommendedName>
</protein>
<keyword evidence="2" id="KW-0732">Signal</keyword>
<dbReference type="SUPFAM" id="SSF54117">
    <property type="entry name" value="Interleukin 8-like chemokines"/>
    <property type="match status" value="1"/>
</dbReference>
<sequence>MQLPQNSIAGLAIFMVIVSFSITAGQVSAKGPSCCSQVSTKEITDPILSFAFQTGKPPCVPAVVFQTEQDFICSAPRPQWVRRIIKELRSLKLQAGRENCTTTASPMTTQL</sequence>
<evidence type="ECO:0000259" key="3">
    <source>
        <dbReference type="Pfam" id="PF00048"/>
    </source>
</evidence>
<evidence type="ECO:0000256" key="2">
    <source>
        <dbReference type="SAM" id="SignalP"/>
    </source>
</evidence>
<keyword evidence="5" id="KW-1185">Reference proteome</keyword>
<dbReference type="GO" id="GO:0005615">
    <property type="term" value="C:extracellular space"/>
    <property type="evidence" value="ECO:0007669"/>
    <property type="project" value="UniProtKB-KW"/>
</dbReference>
<feature type="signal peptide" evidence="2">
    <location>
        <begin position="1"/>
        <end position="29"/>
    </location>
</feature>
<comment type="caution">
    <text evidence="4">The sequence shown here is derived from an EMBL/GenBank/DDBJ whole genome shotgun (WGS) entry which is preliminary data.</text>
</comment>
<dbReference type="InterPro" id="IPR036048">
    <property type="entry name" value="Interleukin_8-like_sf"/>
</dbReference>
<gene>
    <name evidence="4" type="ORF">AALO_G00011000</name>
</gene>
<dbReference type="Proteomes" id="UP000823561">
    <property type="component" value="Chromosome 1"/>
</dbReference>
<dbReference type="Pfam" id="PF00048">
    <property type="entry name" value="IL8"/>
    <property type="match status" value="1"/>
</dbReference>
<evidence type="ECO:0000256" key="1">
    <source>
        <dbReference type="ARBA" id="ARBA00022514"/>
    </source>
</evidence>
<name>A0AAV6HG95_9TELE</name>
<keyword evidence="1" id="KW-0202">Cytokine</keyword>
<feature type="domain" description="Chemokine interleukin-8-like" evidence="3">
    <location>
        <begin position="33"/>
        <end position="88"/>
    </location>
</feature>
<dbReference type="GO" id="GO:0008009">
    <property type="term" value="F:chemokine activity"/>
    <property type="evidence" value="ECO:0007669"/>
    <property type="project" value="InterPro"/>
</dbReference>
<dbReference type="GO" id="GO:0006955">
    <property type="term" value="P:immune response"/>
    <property type="evidence" value="ECO:0007669"/>
    <property type="project" value="InterPro"/>
</dbReference>